<dbReference type="SUPFAM" id="SSF53955">
    <property type="entry name" value="Lysozyme-like"/>
    <property type="match status" value="1"/>
</dbReference>
<dbReference type="Gene3D" id="1.10.3810.10">
    <property type="entry name" value="Biosynthetic peptidoglycan transglycosylase-like"/>
    <property type="match status" value="1"/>
</dbReference>
<evidence type="ECO:0000313" key="12">
    <source>
        <dbReference type="EMBL" id="MFC0179941.1"/>
    </source>
</evidence>
<dbReference type="PANTHER" id="PTHR30400:SF0">
    <property type="entry name" value="BIOSYNTHETIC PEPTIDOGLYCAN TRANSGLYCOSYLASE"/>
    <property type="match status" value="1"/>
</dbReference>
<dbReference type="InterPro" id="IPR036950">
    <property type="entry name" value="PBP_transglycosylase"/>
</dbReference>
<evidence type="ECO:0000256" key="4">
    <source>
        <dbReference type="ARBA" id="ARBA00022679"/>
    </source>
</evidence>
<evidence type="ECO:0000256" key="8">
    <source>
        <dbReference type="ARBA" id="ARBA00022989"/>
    </source>
</evidence>
<evidence type="ECO:0000256" key="9">
    <source>
        <dbReference type="ARBA" id="ARBA00023136"/>
    </source>
</evidence>
<keyword evidence="7" id="KW-0573">Peptidoglycan synthesis</keyword>
<comment type="caution">
    <text evidence="12">The sequence shown here is derived from an EMBL/GenBank/DDBJ whole genome shotgun (WGS) entry which is preliminary data.</text>
</comment>
<keyword evidence="5" id="KW-0812">Transmembrane</keyword>
<keyword evidence="13" id="KW-1185">Reference proteome</keyword>
<dbReference type="PANTHER" id="PTHR30400">
    <property type="entry name" value="MONOFUNCTIONAL BIOSYNTHETIC PEPTIDOGLYCAN TRANSGLYCOSYLASE"/>
    <property type="match status" value="1"/>
</dbReference>
<gene>
    <name evidence="12" type="ORF">ACFFIT_07550</name>
</gene>
<organism evidence="12 13">
    <name type="scientific">Thorsellia kenyensis</name>
    <dbReference type="NCBI Taxonomy" id="1549888"/>
    <lineage>
        <taxon>Bacteria</taxon>
        <taxon>Pseudomonadati</taxon>
        <taxon>Pseudomonadota</taxon>
        <taxon>Gammaproteobacteria</taxon>
        <taxon>Enterobacterales</taxon>
        <taxon>Thorselliaceae</taxon>
        <taxon>Thorsellia</taxon>
    </lineage>
</organism>
<proteinExistence type="predicted"/>
<keyword evidence="8" id="KW-1133">Transmembrane helix</keyword>
<keyword evidence="10" id="KW-0961">Cell wall biogenesis/degradation</keyword>
<keyword evidence="6" id="KW-0133">Cell shape</keyword>
<keyword evidence="3" id="KW-0328">Glycosyltransferase</keyword>
<keyword evidence="2" id="KW-0997">Cell inner membrane</keyword>
<keyword evidence="4" id="KW-0808">Transferase</keyword>
<dbReference type="InterPro" id="IPR001264">
    <property type="entry name" value="Glyco_trans_51"/>
</dbReference>
<accession>A0ABV6CCC1</accession>
<evidence type="ECO:0000256" key="3">
    <source>
        <dbReference type="ARBA" id="ARBA00022676"/>
    </source>
</evidence>
<evidence type="ECO:0000256" key="10">
    <source>
        <dbReference type="ARBA" id="ARBA00023316"/>
    </source>
</evidence>
<name>A0ABV6CCC1_9GAMM</name>
<feature type="domain" description="Glycosyl transferase family 51" evidence="11">
    <location>
        <begin position="33"/>
        <end position="157"/>
    </location>
</feature>
<reference evidence="12 13" key="1">
    <citation type="submission" date="2024-09" db="EMBL/GenBank/DDBJ databases">
        <authorList>
            <person name="Sun Q."/>
            <person name="Mori K."/>
        </authorList>
    </citation>
    <scope>NUCLEOTIDE SEQUENCE [LARGE SCALE GENOMIC DNA]</scope>
    <source>
        <strain evidence="12 13">CCM 8545</strain>
    </source>
</reference>
<keyword evidence="9" id="KW-0472">Membrane</keyword>
<evidence type="ECO:0000256" key="6">
    <source>
        <dbReference type="ARBA" id="ARBA00022960"/>
    </source>
</evidence>
<dbReference type="Pfam" id="PF00912">
    <property type="entry name" value="Transgly"/>
    <property type="match status" value="1"/>
</dbReference>
<dbReference type="EMBL" id="JBHLXE010000085">
    <property type="protein sequence ID" value="MFC0179941.1"/>
    <property type="molecule type" value="Genomic_DNA"/>
</dbReference>
<keyword evidence="1" id="KW-1003">Cell membrane</keyword>
<evidence type="ECO:0000313" key="13">
    <source>
        <dbReference type="Proteomes" id="UP001589758"/>
    </source>
</evidence>
<sequence>MNIIKAIKNLKDDYKKVCNRISKIDADFCYDKNIYVSVVCAEDVDFMKHKGISFKSLVRALIKKHGGASTITMQTVRVITGRYEIDFKRKIREILLSFLIELHYDKISIINSYLKYSFFGSGMNGIEEILSVFFPNKKKLTQIDCIFIASLLKRPAPKQINICWAYKLNHRIIYVENKVNNKGCKILKQIESYISKKNKK</sequence>
<dbReference type="InterPro" id="IPR011812">
    <property type="entry name" value="Pep_trsgly"/>
</dbReference>
<evidence type="ECO:0000259" key="11">
    <source>
        <dbReference type="Pfam" id="PF00912"/>
    </source>
</evidence>
<evidence type="ECO:0000256" key="2">
    <source>
        <dbReference type="ARBA" id="ARBA00022519"/>
    </source>
</evidence>
<evidence type="ECO:0000256" key="1">
    <source>
        <dbReference type="ARBA" id="ARBA00022475"/>
    </source>
</evidence>
<dbReference type="Proteomes" id="UP001589758">
    <property type="component" value="Unassembled WGS sequence"/>
</dbReference>
<evidence type="ECO:0000256" key="7">
    <source>
        <dbReference type="ARBA" id="ARBA00022984"/>
    </source>
</evidence>
<dbReference type="InterPro" id="IPR023346">
    <property type="entry name" value="Lysozyme-like_dom_sf"/>
</dbReference>
<protein>
    <submittedName>
        <fullName evidence="12">Biosynthetic peptidoglycan transglycosylase</fullName>
    </submittedName>
</protein>
<dbReference type="RefSeq" id="WP_385877054.1">
    <property type="nucleotide sequence ID" value="NZ_JBHLXE010000085.1"/>
</dbReference>
<evidence type="ECO:0000256" key="5">
    <source>
        <dbReference type="ARBA" id="ARBA00022692"/>
    </source>
</evidence>